<feature type="region of interest" description="Disordered" evidence="1">
    <location>
        <begin position="1"/>
        <end position="47"/>
    </location>
</feature>
<dbReference type="GeneID" id="5884257"/>
<keyword evidence="3" id="KW-1185">Reference proteome</keyword>
<sequence length="329" mass="38204">MSIVSDTNSTQMCSFSGAPELPPCPDITETPKEETKAKKNKTNNKEKMNQFIKRQMNDDPIDVMMDIIEENKRLRKELERIRLMNYFDINTQDSSDIEDESEVDEIGIDKIDEIVNNRLSKIKEGNKIQQVHHQIFFYYNSLNIILGKQGTGKTTFIMKELIKMNKIEHLYGAVIYVSQSAGEDETFKELKDLIKTPIYGMNYEKFMPALIQYYKQPQEKHLLIILEDASFSLMKEDKSWGEIITRLRHLKTTIIVNMHIWKSLNASFKTQVATIIIFKGYSKENFNYIFRQTAANTSGTVGYYLYLGMNKDQLLKIDNLTGDISVIKK</sequence>
<dbReference type="RefSeq" id="XP_001739136.1">
    <property type="nucleotide sequence ID" value="XM_001739084.1"/>
</dbReference>
<dbReference type="KEGG" id="edi:EDI_114350"/>
<dbReference type="PANTHER" id="PTHR48123">
    <property type="entry name" value="ARL2_BIND_BART DOMAIN-CONTAINING PROTEIN"/>
    <property type="match status" value="1"/>
</dbReference>
<organism evidence="3">
    <name type="scientific">Entamoeba dispar (strain ATCC PRA-260 / SAW760)</name>
    <dbReference type="NCBI Taxonomy" id="370354"/>
    <lineage>
        <taxon>Eukaryota</taxon>
        <taxon>Amoebozoa</taxon>
        <taxon>Evosea</taxon>
        <taxon>Archamoebae</taxon>
        <taxon>Mastigamoebida</taxon>
        <taxon>Entamoebidae</taxon>
        <taxon>Entamoeba</taxon>
    </lineage>
</organism>
<proteinExistence type="predicted"/>
<evidence type="ECO:0000256" key="1">
    <source>
        <dbReference type="SAM" id="MobiDB-lite"/>
    </source>
</evidence>
<dbReference type="VEuPathDB" id="AmoebaDB:EDI_114350"/>
<dbReference type="EMBL" id="DS549930">
    <property type="protein sequence ID" value="EDR24496.1"/>
    <property type="molecule type" value="Genomic_DNA"/>
</dbReference>
<accession>B0ELV3</accession>
<evidence type="ECO:0000313" key="3">
    <source>
        <dbReference type="Proteomes" id="UP000008076"/>
    </source>
</evidence>
<reference evidence="3" key="1">
    <citation type="submission" date="2007-12" db="EMBL/GenBank/DDBJ databases">
        <title>Annotation of Entamoeba dispar SAW760.</title>
        <authorList>
            <person name="Lorenzi H."/>
            <person name="Inman J."/>
            <person name="Schobel S."/>
            <person name="Amedeo P."/>
            <person name="Caler E."/>
        </authorList>
    </citation>
    <scope>NUCLEOTIDE SEQUENCE [LARGE SCALE GENOMIC DNA]</scope>
    <source>
        <strain evidence="3">ATCC PRA-260 / SAW760</strain>
    </source>
</reference>
<feature type="compositionally biased region" description="Polar residues" evidence="1">
    <location>
        <begin position="1"/>
        <end position="14"/>
    </location>
</feature>
<gene>
    <name evidence="2" type="ORF">EDI_114350</name>
</gene>
<dbReference type="PANTHER" id="PTHR48123:SF1">
    <property type="entry name" value="AAA+ ATPASE DOMAIN-CONTAINING PROTEIN"/>
    <property type="match status" value="1"/>
</dbReference>
<protein>
    <submittedName>
        <fullName evidence="2">Uncharacterized protein</fullName>
    </submittedName>
</protein>
<dbReference type="SUPFAM" id="SSF52540">
    <property type="entry name" value="P-loop containing nucleoside triphosphate hydrolases"/>
    <property type="match status" value="1"/>
</dbReference>
<dbReference type="OrthoDB" id="10264864at2759"/>
<feature type="compositionally biased region" description="Basic and acidic residues" evidence="1">
    <location>
        <begin position="29"/>
        <end position="47"/>
    </location>
</feature>
<name>B0ELV3_ENTDS</name>
<dbReference type="AlphaFoldDB" id="B0ELV3"/>
<dbReference type="Gene3D" id="3.40.50.300">
    <property type="entry name" value="P-loop containing nucleotide triphosphate hydrolases"/>
    <property type="match status" value="1"/>
</dbReference>
<dbReference type="eggNOG" id="ENOG502RDFZ">
    <property type="taxonomic scope" value="Eukaryota"/>
</dbReference>
<dbReference type="Proteomes" id="UP000008076">
    <property type="component" value="Unassembled WGS sequence"/>
</dbReference>
<evidence type="ECO:0000313" key="2">
    <source>
        <dbReference type="EMBL" id="EDR24496.1"/>
    </source>
</evidence>
<dbReference type="InterPro" id="IPR027417">
    <property type="entry name" value="P-loop_NTPase"/>
</dbReference>